<proteinExistence type="predicted"/>
<name>A0A1F2WGB8_9ACTN</name>
<evidence type="ECO:0000313" key="3">
    <source>
        <dbReference type="Proteomes" id="UP000177876"/>
    </source>
</evidence>
<dbReference type="InterPro" id="IPR030395">
    <property type="entry name" value="GP_PDE_dom"/>
</dbReference>
<dbReference type="SUPFAM" id="SSF51695">
    <property type="entry name" value="PLC-like phosphodiesterases"/>
    <property type="match status" value="1"/>
</dbReference>
<reference evidence="2 3" key="1">
    <citation type="journal article" date="2016" name="Nat. Commun.">
        <title>Thousands of microbial genomes shed light on interconnected biogeochemical processes in an aquifer system.</title>
        <authorList>
            <person name="Anantharaman K."/>
            <person name="Brown C.T."/>
            <person name="Hug L.A."/>
            <person name="Sharon I."/>
            <person name="Castelle C.J."/>
            <person name="Probst A.J."/>
            <person name="Thomas B.C."/>
            <person name="Singh A."/>
            <person name="Wilkins M.J."/>
            <person name="Karaoz U."/>
            <person name="Brodie E.L."/>
            <person name="Williams K.H."/>
            <person name="Hubbard S.S."/>
            <person name="Banfield J.F."/>
        </authorList>
    </citation>
    <scope>NUCLEOTIDE SEQUENCE [LARGE SCALE GENOMIC DNA]</scope>
</reference>
<evidence type="ECO:0000259" key="1">
    <source>
        <dbReference type="PROSITE" id="PS51704"/>
    </source>
</evidence>
<dbReference type="InterPro" id="IPR017946">
    <property type="entry name" value="PLC-like_Pdiesterase_TIM-brl"/>
</dbReference>
<dbReference type="GO" id="GO:0008081">
    <property type="term" value="F:phosphoric diester hydrolase activity"/>
    <property type="evidence" value="ECO:0007669"/>
    <property type="project" value="InterPro"/>
</dbReference>
<gene>
    <name evidence="2" type="ORF">A2Y75_04115</name>
</gene>
<dbReference type="Gene3D" id="3.20.20.190">
    <property type="entry name" value="Phosphatidylinositol (PI) phosphodiesterase"/>
    <property type="match status" value="1"/>
</dbReference>
<dbReference type="Pfam" id="PF03009">
    <property type="entry name" value="GDPD"/>
    <property type="match status" value="1"/>
</dbReference>
<dbReference type="CDD" id="cd08556">
    <property type="entry name" value="GDPD"/>
    <property type="match status" value="1"/>
</dbReference>
<dbReference type="PROSITE" id="PS51704">
    <property type="entry name" value="GP_PDE"/>
    <property type="match status" value="1"/>
</dbReference>
<dbReference type="PANTHER" id="PTHR46211">
    <property type="entry name" value="GLYCEROPHOSPHORYL DIESTER PHOSPHODIESTERASE"/>
    <property type="match status" value="1"/>
</dbReference>
<dbReference type="GO" id="GO:0006629">
    <property type="term" value="P:lipid metabolic process"/>
    <property type="evidence" value="ECO:0007669"/>
    <property type="project" value="InterPro"/>
</dbReference>
<dbReference type="PANTHER" id="PTHR46211:SF14">
    <property type="entry name" value="GLYCEROPHOSPHODIESTER PHOSPHODIESTERASE"/>
    <property type="match status" value="1"/>
</dbReference>
<organism evidence="2 3">
    <name type="scientific">Candidatus Solincola sediminis</name>
    <dbReference type="NCBI Taxonomy" id="1797199"/>
    <lineage>
        <taxon>Bacteria</taxon>
        <taxon>Bacillati</taxon>
        <taxon>Actinomycetota</taxon>
        <taxon>Candidatus Geothermincolia</taxon>
        <taxon>Candidatus Geothermincolales</taxon>
        <taxon>Candidatus Geothermincolaceae</taxon>
        <taxon>Candidatus Solincola</taxon>
    </lineage>
</organism>
<protein>
    <recommendedName>
        <fullName evidence="1">GP-PDE domain-containing protein</fullName>
    </recommendedName>
</protein>
<evidence type="ECO:0000313" key="2">
    <source>
        <dbReference type="EMBL" id="OFW55919.1"/>
    </source>
</evidence>
<dbReference type="PROSITE" id="PS50007">
    <property type="entry name" value="PIPLC_X_DOMAIN"/>
    <property type="match status" value="1"/>
</dbReference>
<comment type="caution">
    <text evidence="2">The sequence shown here is derived from an EMBL/GenBank/DDBJ whole genome shotgun (WGS) entry which is preliminary data.</text>
</comment>
<dbReference type="Proteomes" id="UP000177876">
    <property type="component" value="Unassembled WGS sequence"/>
</dbReference>
<accession>A0A1F2WGB8</accession>
<dbReference type="EMBL" id="MELK01000050">
    <property type="protein sequence ID" value="OFW55919.1"/>
    <property type="molecule type" value="Genomic_DNA"/>
</dbReference>
<dbReference type="AlphaFoldDB" id="A0A1F2WGB8"/>
<feature type="domain" description="GP-PDE" evidence="1">
    <location>
        <begin position="16"/>
        <end position="231"/>
    </location>
</feature>
<sequence>MYITVGSDGRAKRKEFWLICHRGGRGFGPENTLEALGKALEYGVEMIETDVRMSNDGVPFIHHSPFLGIHLLQHLDMSEIRERAPEIPTLEEFFDLAGGRCAFNIEIKRCEARILAEVVSWAHISLPLLVSSFNTRFLSEFKATGGPARIGLLTQYEMDTNHAVQEALECGADVLLPVNFYTKPGLVDAAHEAGLRVVPWTVNSSGSLQSMVAMGVDGLITDSYRELAAILKSGAVENNTGEKLLDAG</sequence>
<dbReference type="STRING" id="1797197.A2Y75_04115"/>